<keyword evidence="1" id="KW-0812">Transmembrane</keyword>
<protein>
    <recommendedName>
        <fullName evidence="3">Protein YTP1-like C-terminal domain-containing protein</fullName>
    </recommendedName>
</protein>
<sequence>MGLLWFFGGALGIFLARPSASGTPRRTVVPALVVAITGWGMAGHGQFSEMSTHIHSTFGMTLVAAGVARVIEVCFVAPSPACPVGSQAHAAAATGGEGDGTEAPRAQGAKAEMSPFQYLPPLLLVASGVLFVSATDEQIRWGDAVGIDATTWCLIAFTIAFAVFLWFNVLLDVYARLISHLSPASTSMGLFAPTRGSYEPLPFPGEMEDDATEVDAGMELMGAVGKEGDEEGVFVGANGRGRGA</sequence>
<keyword evidence="1" id="KW-0472">Membrane</keyword>
<feature type="domain" description="Protein YTP1-like C-terminal" evidence="3">
    <location>
        <begin position="2"/>
        <end position="174"/>
    </location>
</feature>
<keyword evidence="5" id="KW-1185">Reference proteome</keyword>
<reference evidence="4 5" key="1">
    <citation type="journal article" date="2015" name="Genome Biol. Evol.">
        <title>Phylogenomic analyses indicate that early fungi evolved digesting cell walls of algal ancestors of land plants.</title>
        <authorList>
            <person name="Chang Y."/>
            <person name="Wang S."/>
            <person name="Sekimoto S."/>
            <person name="Aerts A.L."/>
            <person name="Choi C."/>
            <person name="Clum A."/>
            <person name="LaButti K.M."/>
            <person name="Lindquist E.A."/>
            <person name="Yee Ngan C."/>
            <person name="Ohm R.A."/>
            <person name="Salamov A.A."/>
            <person name="Grigoriev I.V."/>
            <person name="Spatafora J.W."/>
            <person name="Berbee M.L."/>
        </authorList>
    </citation>
    <scope>NUCLEOTIDE SEQUENCE [LARGE SCALE GENOMIC DNA]</scope>
    <source>
        <strain evidence="4 5">JEL478</strain>
    </source>
</reference>
<dbReference type="OrthoDB" id="4137487at2759"/>
<dbReference type="Proteomes" id="UP000070544">
    <property type="component" value="Unassembled WGS sequence"/>
</dbReference>
<feature type="transmembrane region" description="Helical" evidence="1">
    <location>
        <begin position="149"/>
        <end position="171"/>
    </location>
</feature>
<dbReference type="PANTHER" id="PTHR31685">
    <property type="entry name" value="INTEGRAL MEMBRANE PROTEIN (AFU_ORTHOLOGUE AFUA_6G12730)-RELATED"/>
    <property type="match status" value="1"/>
</dbReference>
<proteinExistence type="predicted"/>
<name>A0A139ASI6_GONPJ</name>
<dbReference type="STRING" id="1344416.A0A139ASI6"/>
<keyword evidence="2" id="KW-0732">Signal</keyword>
<evidence type="ECO:0000313" key="5">
    <source>
        <dbReference type="Proteomes" id="UP000070544"/>
    </source>
</evidence>
<evidence type="ECO:0000256" key="2">
    <source>
        <dbReference type="SAM" id="SignalP"/>
    </source>
</evidence>
<accession>A0A139ASI6</accession>
<dbReference type="InterPro" id="IPR018827">
    <property type="entry name" value="YTP1_C"/>
</dbReference>
<feature type="chain" id="PRO_5007296400" description="Protein YTP1-like C-terminal domain-containing protein" evidence="2">
    <location>
        <begin position="22"/>
        <end position="244"/>
    </location>
</feature>
<dbReference type="Pfam" id="PF10355">
    <property type="entry name" value="Ytp1"/>
    <property type="match status" value="1"/>
</dbReference>
<organism evidence="4 5">
    <name type="scientific">Gonapodya prolifera (strain JEL478)</name>
    <name type="common">Monoblepharis prolifera</name>
    <dbReference type="NCBI Taxonomy" id="1344416"/>
    <lineage>
        <taxon>Eukaryota</taxon>
        <taxon>Fungi</taxon>
        <taxon>Fungi incertae sedis</taxon>
        <taxon>Chytridiomycota</taxon>
        <taxon>Chytridiomycota incertae sedis</taxon>
        <taxon>Monoblepharidomycetes</taxon>
        <taxon>Monoblepharidales</taxon>
        <taxon>Gonapodyaceae</taxon>
        <taxon>Gonapodya</taxon>
    </lineage>
</organism>
<feature type="signal peptide" evidence="2">
    <location>
        <begin position="1"/>
        <end position="21"/>
    </location>
</feature>
<dbReference type="PANTHER" id="PTHR31685:SF2">
    <property type="entry name" value="PROTEIN YTP1"/>
    <property type="match status" value="1"/>
</dbReference>
<dbReference type="AlphaFoldDB" id="A0A139ASI6"/>
<evidence type="ECO:0000256" key="1">
    <source>
        <dbReference type="SAM" id="Phobius"/>
    </source>
</evidence>
<evidence type="ECO:0000259" key="3">
    <source>
        <dbReference type="Pfam" id="PF10355"/>
    </source>
</evidence>
<dbReference type="EMBL" id="KQ965737">
    <property type="protein sequence ID" value="KXS19701.1"/>
    <property type="molecule type" value="Genomic_DNA"/>
</dbReference>
<evidence type="ECO:0000313" key="4">
    <source>
        <dbReference type="EMBL" id="KXS19701.1"/>
    </source>
</evidence>
<gene>
    <name evidence="4" type="ORF">M427DRAFT_41608</name>
</gene>
<keyword evidence="1" id="KW-1133">Transmembrane helix</keyword>